<reference evidence="1 2" key="1">
    <citation type="journal article" date="2020" name="BMC Genomics">
        <title>Intraspecific diversification of the crop wild relative Brassica cretica Lam. using demographic model selection.</title>
        <authorList>
            <person name="Kioukis A."/>
            <person name="Michalopoulou V.A."/>
            <person name="Briers L."/>
            <person name="Pirintsos S."/>
            <person name="Studholme D.J."/>
            <person name="Pavlidis P."/>
            <person name="Sarris P.F."/>
        </authorList>
    </citation>
    <scope>NUCLEOTIDE SEQUENCE [LARGE SCALE GENOMIC DNA]</scope>
    <source>
        <strain evidence="2">cv. PFS-1207/04</strain>
    </source>
</reference>
<proteinExistence type="predicted"/>
<name>A0ABQ7DMV6_BRACR</name>
<accession>A0ABQ7DMV6</accession>
<dbReference type="EMBL" id="QGKV02000649">
    <property type="protein sequence ID" value="KAF3578384.1"/>
    <property type="molecule type" value="Genomic_DNA"/>
</dbReference>
<dbReference type="Proteomes" id="UP000266723">
    <property type="component" value="Unassembled WGS sequence"/>
</dbReference>
<organism evidence="1 2">
    <name type="scientific">Brassica cretica</name>
    <name type="common">Mustard</name>
    <dbReference type="NCBI Taxonomy" id="69181"/>
    <lineage>
        <taxon>Eukaryota</taxon>
        <taxon>Viridiplantae</taxon>
        <taxon>Streptophyta</taxon>
        <taxon>Embryophyta</taxon>
        <taxon>Tracheophyta</taxon>
        <taxon>Spermatophyta</taxon>
        <taxon>Magnoliopsida</taxon>
        <taxon>eudicotyledons</taxon>
        <taxon>Gunneridae</taxon>
        <taxon>Pentapetalae</taxon>
        <taxon>rosids</taxon>
        <taxon>malvids</taxon>
        <taxon>Brassicales</taxon>
        <taxon>Brassicaceae</taxon>
        <taxon>Brassiceae</taxon>
        <taxon>Brassica</taxon>
    </lineage>
</organism>
<evidence type="ECO:0000313" key="2">
    <source>
        <dbReference type="Proteomes" id="UP000266723"/>
    </source>
</evidence>
<comment type="caution">
    <text evidence="1">The sequence shown here is derived from an EMBL/GenBank/DDBJ whole genome shotgun (WGS) entry which is preliminary data.</text>
</comment>
<keyword evidence="2" id="KW-1185">Reference proteome</keyword>
<sequence length="226" mass="24576">MEGFGVMVAEVTEVLAVAAVEVVDLVVMEVVVEEEEEAEEEAEEDKKNDVWVHDGADLLDTCFIALCLSRKAHVSSSKAMKLFVFGPWDIFHSLQVGDLPLGYLTNFSCSRRKNNPPWCLFAVGSCMRCESVIYHVEAFVSCLVGFILLREALHHIVHHLHHDSHIGSRLGCSCVCGNHGTYAMAVKPKALGGPTVAPLATTIFTSTVPRVPLPSSACIMHITSSG</sequence>
<protein>
    <submittedName>
        <fullName evidence="1">Uncharacterized protein</fullName>
    </submittedName>
</protein>
<evidence type="ECO:0000313" key="1">
    <source>
        <dbReference type="EMBL" id="KAF3578384.1"/>
    </source>
</evidence>
<gene>
    <name evidence="1" type="ORF">DY000_02035533</name>
</gene>